<dbReference type="PATRIC" id="fig|189381.10.peg.1514"/>
<dbReference type="InterPro" id="IPR010432">
    <property type="entry name" value="RDD"/>
</dbReference>
<protein>
    <recommendedName>
        <fullName evidence="5">RDD domain-containing protein</fullName>
    </recommendedName>
</protein>
<dbReference type="RefSeq" id="WP_048006775.1">
    <property type="nucleotide sequence ID" value="NZ_CP085398.1"/>
</dbReference>
<accession>A0A0J5S514</accession>
<comment type="subcellular location">
    <subcellularLocation>
        <location evidence="1">Membrane</location>
        <topology evidence="1">Multi-pass membrane protein</topology>
    </subcellularLocation>
</comment>
<keyword evidence="4" id="KW-0472">Membrane</keyword>
<evidence type="ECO:0000256" key="2">
    <source>
        <dbReference type="ARBA" id="ARBA00022692"/>
    </source>
</evidence>
<evidence type="ECO:0000313" key="7">
    <source>
        <dbReference type="Proteomes" id="UP000076510"/>
    </source>
</evidence>
<comment type="caution">
    <text evidence="6">The sequence shown here is derived from an EMBL/GenBank/DDBJ whole genome shotgun (WGS) entry which is preliminary data.</text>
</comment>
<sequence>MMEEKVEVKTPEYVSLRFEPAGLGSRAAALIIDQAIITVAALLILLVTVLGMWGFDMYLGLGSVSPYLILGVVIVLFILNWGYFAGLEYFWNGKTIGKKVLGIHVMQENGHRITLLSSVIRNLMRIIDQLPAYYVLGMIMVYAHPKHKRLGDLVAGTIVVHERRAKSKRMSRLDKEIQRRNLKSEDLKIEEWNMKQLGERDWTLLKGYAERFTNLPLAKRNELTKKIATVLFPKLELSKEQKTYEQLENTLLILYLKLRDEWEYEL</sequence>
<feature type="domain" description="RDD" evidence="5">
    <location>
        <begin position="21"/>
        <end position="156"/>
    </location>
</feature>
<dbReference type="AlphaFoldDB" id="A0A0J5S514"/>
<dbReference type="Pfam" id="PF06271">
    <property type="entry name" value="RDD"/>
    <property type="match status" value="1"/>
</dbReference>
<dbReference type="GO" id="GO:0016020">
    <property type="term" value="C:membrane"/>
    <property type="evidence" value="ECO:0007669"/>
    <property type="project" value="UniProtKB-SubCell"/>
</dbReference>
<dbReference type="OrthoDB" id="9787732at2"/>
<dbReference type="PANTHER" id="PTHR38480:SF1">
    <property type="entry name" value="SLR0254 PROTEIN"/>
    <property type="match status" value="1"/>
</dbReference>
<evidence type="ECO:0000259" key="5">
    <source>
        <dbReference type="Pfam" id="PF06271"/>
    </source>
</evidence>
<proteinExistence type="predicted"/>
<dbReference type="PANTHER" id="PTHR38480">
    <property type="entry name" value="SLR0254 PROTEIN"/>
    <property type="match status" value="1"/>
</dbReference>
<gene>
    <name evidence="6" type="ORF">AV649_07025</name>
</gene>
<dbReference type="Proteomes" id="UP000076510">
    <property type="component" value="Unassembled WGS sequence"/>
</dbReference>
<dbReference type="EMBL" id="LQQY01000043">
    <property type="protein sequence ID" value="KZE44375.1"/>
    <property type="molecule type" value="Genomic_DNA"/>
</dbReference>
<organism evidence="6 7">
    <name type="scientific">Rossellomorea marisflavi</name>
    <dbReference type="NCBI Taxonomy" id="189381"/>
    <lineage>
        <taxon>Bacteria</taxon>
        <taxon>Bacillati</taxon>
        <taxon>Bacillota</taxon>
        <taxon>Bacilli</taxon>
        <taxon>Bacillales</taxon>
        <taxon>Bacillaceae</taxon>
        <taxon>Rossellomorea</taxon>
    </lineage>
</organism>
<evidence type="ECO:0000256" key="4">
    <source>
        <dbReference type="ARBA" id="ARBA00023136"/>
    </source>
</evidence>
<evidence type="ECO:0000313" key="6">
    <source>
        <dbReference type="EMBL" id="KZE44375.1"/>
    </source>
</evidence>
<evidence type="ECO:0000256" key="3">
    <source>
        <dbReference type="ARBA" id="ARBA00022989"/>
    </source>
</evidence>
<keyword evidence="3" id="KW-1133">Transmembrane helix</keyword>
<evidence type="ECO:0000256" key="1">
    <source>
        <dbReference type="ARBA" id="ARBA00004141"/>
    </source>
</evidence>
<keyword evidence="2" id="KW-0812">Transmembrane</keyword>
<name>A0A0J5S514_9BACI</name>
<reference evidence="7" key="1">
    <citation type="submission" date="2016-01" db="EMBL/GenBank/DDBJ databases">
        <title>Whole genome sequencing of Bhargavaea cecembensis T14.</title>
        <authorList>
            <person name="Hong K.W."/>
        </authorList>
    </citation>
    <scope>NUCLEOTIDE SEQUENCE [LARGE SCALE GENOMIC DNA]</scope>
    <source>
        <strain evidence="7">M19</strain>
    </source>
</reference>